<dbReference type="KEGG" id="rul:UC8_41150"/>
<dbReference type="AlphaFoldDB" id="A0A5B9QXI6"/>
<accession>A0A5B9QXI6</accession>
<feature type="region of interest" description="Disordered" evidence="1">
    <location>
        <begin position="340"/>
        <end position="376"/>
    </location>
</feature>
<dbReference type="EMBL" id="CP042914">
    <property type="protein sequence ID" value="QEG42085.1"/>
    <property type="molecule type" value="Genomic_DNA"/>
</dbReference>
<proteinExistence type="predicted"/>
<evidence type="ECO:0000313" key="2">
    <source>
        <dbReference type="EMBL" id="QEG42085.1"/>
    </source>
</evidence>
<evidence type="ECO:0000313" key="3">
    <source>
        <dbReference type="Proteomes" id="UP000325286"/>
    </source>
</evidence>
<protein>
    <submittedName>
        <fullName evidence="2">Uncharacterized protein</fullName>
    </submittedName>
</protein>
<dbReference type="RefSeq" id="WP_148080431.1">
    <property type="nucleotide sequence ID" value="NZ_CP042914.1"/>
</dbReference>
<evidence type="ECO:0000256" key="1">
    <source>
        <dbReference type="SAM" id="MobiDB-lite"/>
    </source>
</evidence>
<reference evidence="2 3" key="1">
    <citation type="submission" date="2019-08" db="EMBL/GenBank/DDBJ databases">
        <title>Deep-cultivation of Planctomycetes and their phenomic and genomic characterization uncovers novel biology.</title>
        <authorList>
            <person name="Wiegand S."/>
            <person name="Jogler M."/>
            <person name="Boedeker C."/>
            <person name="Pinto D."/>
            <person name="Vollmers J."/>
            <person name="Rivas-Marin E."/>
            <person name="Kohn T."/>
            <person name="Peeters S.H."/>
            <person name="Heuer A."/>
            <person name="Rast P."/>
            <person name="Oberbeckmann S."/>
            <person name="Bunk B."/>
            <person name="Jeske O."/>
            <person name="Meyerdierks A."/>
            <person name="Storesund J.E."/>
            <person name="Kallscheuer N."/>
            <person name="Luecker S."/>
            <person name="Lage O.M."/>
            <person name="Pohl T."/>
            <person name="Merkel B.J."/>
            <person name="Hornburger P."/>
            <person name="Mueller R.-W."/>
            <person name="Bruemmer F."/>
            <person name="Labrenz M."/>
            <person name="Spormann A.M."/>
            <person name="Op den Camp H."/>
            <person name="Overmann J."/>
            <person name="Amann R."/>
            <person name="Jetten M.S.M."/>
            <person name="Mascher T."/>
            <person name="Medema M.H."/>
            <person name="Devos D.P."/>
            <person name="Kaster A.-K."/>
            <person name="Ovreas L."/>
            <person name="Rohde M."/>
            <person name="Galperin M.Y."/>
            <person name="Jogler C."/>
        </authorList>
    </citation>
    <scope>NUCLEOTIDE SEQUENCE [LARGE SCALE GENOMIC DNA]</scope>
    <source>
        <strain evidence="2 3">UC8</strain>
    </source>
</reference>
<sequence length="376" mass="42776">MILAPKVAPSNPKLPVSDDWLTVHIAYVNRTEAALEQARKNRPRTKTIRDYPTEGFLRFPLALLQCKHKFSAIKALAALMQVPEIRQSGATSKRQKAIAHYGCLPLKTFTTGLKECKALGWVTGSEGTLTVVPEIREKFSQEYNGHHLQVWKKWFTEFPELNIGDFLLYAYYRFRSNEFQNHCTDDFKEISGQIGSNERTWRRAAKRLTSAGLIQRNQMRRKNYSVTGPDNSARFPQRLPDWQEGKAICESHREAVGVFGWKVAATRISDGDILHASDLYRAFNGYVKPAVFWIMEVLEQQQGSPEPPTMFDLGRSWNSLSDAERQAAWTRAVSYMNAETDAIGAPPQPDKSAFEQGPQPDKSAFSSDFNRTNRRL</sequence>
<name>A0A5B9QXI6_9BACT</name>
<keyword evidence="3" id="KW-1185">Reference proteome</keyword>
<gene>
    <name evidence="2" type="ORF">UC8_41150</name>
</gene>
<dbReference type="Proteomes" id="UP000325286">
    <property type="component" value="Chromosome"/>
</dbReference>
<organism evidence="2 3">
    <name type="scientific">Roseimaritima ulvae</name>
    <dbReference type="NCBI Taxonomy" id="980254"/>
    <lineage>
        <taxon>Bacteria</taxon>
        <taxon>Pseudomonadati</taxon>
        <taxon>Planctomycetota</taxon>
        <taxon>Planctomycetia</taxon>
        <taxon>Pirellulales</taxon>
        <taxon>Pirellulaceae</taxon>
        <taxon>Roseimaritima</taxon>
    </lineage>
</organism>